<dbReference type="RefSeq" id="WP_149607426.1">
    <property type="nucleotide sequence ID" value="NZ_VTZD01000008.1"/>
</dbReference>
<dbReference type="AlphaFoldDB" id="A0A5B0T569"/>
<reference evidence="1 2" key="1">
    <citation type="submission" date="2019-08" db="EMBL/GenBank/DDBJ databases">
        <title>Draft genome sequence of Citrobacter portucalensis strain isolated from green turtle.</title>
        <authorList>
            <person name="Fernandes M.R."/>
            <person name="Sellera F.P."/>
            <person name="Goldeberg D.W."/>
            <person name="Costa D.C."/>
            <person name="Lincopan N."/>
        </authorList>
    </citation>
    <scope>NUCLEOTIDE SEQUENCE [LARGE SCALE GENOMIC DNA]</scope>
    <source>
        <strain evidence="1 2">TV06</strain>
    </source>
</reference>
<proteinExistence type="predicted"/>
<accession>A0A5B0T569</accession>
<evidence type="ECO:0000313" key="2">
    <source>
        <dbReference type="Proteomes" id="UP000323297"/>
    </source>
</evidence>
<name>A0A5B0T569_9ENTR</name>
<gene>
    <name evidence="1" type="ORF">D3H66_06870</name>
</gene>
<protein>
    <submittedName>
        <fullName evidence="1">Uncharacterized protein</fullName>
    </submittedName>
</protein>
<evidence type="ECO:0000313" key="1">
    <source>
        <dbReference type="EMBL" id="KAA1145362.1"/>
    </source>
</evidence>
<dbReference type="EMBL" id="VTZD01000008">
    <property type="protein sequence ID" value="KAA1145362.1"/>
    <property type="molecule type" value="Genomic_DNA"/>
</dbReference>
<dbReference type="Proteomes" id="UP000323297">
    <property type="component" value="Unassembled WGS sequence"/>
</dbReference>
<sequence>MSELKSKPSKPVAVSRRIIKGLSRCERCNKTRLECRRITMSDGSKIVACTDCMGAKAITGKKQKKLIAIEIPTAFESSRRKH</sequence>
<organism evidence="1 2">
    <name type="scientific">Citrobacter portucalensis</name>
    <dbReference type="NCBI Taxonomy" id="1639133"/>
    <lineage>
        <taxon>Bacteria</taxon>
        <taxon>Pseudomonadati</taxon>
        <taxon>Pseudomonadota</taxon>
        <taxon>Gammaproteobacteria</taxon>
        <taxon>Enterobacterales</taxon>
        <taxon>Enterobacteriaceae</taxon>
        <taxon>Citrobacter</taxon>
        <taxon>Citrobacter freundii complex</taxon>
    </lineage>
</organism>
<comment type="caution">
    <text evidence="1">The sequence shown here is derived from an EMBL/GenBank/DDBJ whole genome shotgun (WGS) entry which is preliminary data.</text>
</comment>